<organism evidence="1 2">
    <name type="scientific">Aphis glycines</name>
    <name type="common">Soybean aphid</name>
    <dbReference type="NCBI Taxonomy" id="307491"/>
    <lineage>
        <taxon>Eukaryota</taxon>
        <taxon>Metazoa</taxon>
        <taxon>Ecdysozoa</taxon>
        <taxon>Arthropoda</taxon>
        <taxon>Hexapoda</taxon>
        <taxon>Insecta</taxon>
        <taxon>Pterygota</taxon>
        <taxon>Neoptera</taxon>
        <taxon>Paraneoptera</taxon>
        <taxon>Hemiptera</taxon>
        <taxon>Sternorrhyncha</taxon>
        <taxon>Aphidomorpha</taxon>
        <taxon>Aphidoidea</taxon>
        <taxon>Aphididae</taxon>
        <taxon>Aphidini</taxon>
        <taxon>Aphis</taxon>
        <taxon>Aphis</taxon>
    </lineage>
</organism>
<name>A0A6G0TJT8_APHGL</name>
<comment type="caution">
    <text evidence="1">The sequence shown here is derived from an EMBL/GenBank/DDBJ whole genome shotgun (WGS) entry which is preliminary data.</text>
</comment>
<gene>
    <name evidence="1" type="ORF">AGLY_008846</name>
</gene>
<evidence type="ECO:0000313" key="2">
    <source>
        <dbReference type="Proteomes" id="UP000475862"/>
    </source>
</evidence>
<sequence length="216" mass="24997">MSTSEITNQIDLIVLKSLHLIVANKFSFHTSFSARNYVNNSSIYRLPKDNPNELNNFCATCALIPLEDIFSLLLLSFDKDFSSIFKTNFRVYHTFLSSELICNEILLKLILAYVINLVLTINKNLIVIKHVLPNLKITNLSFISNESEFKNAFDLGKSLIFDIIQTSVNPNLFDEHHDFCPLKSLFGVMSINYHYHILLRKYVLYYWVFGMALWLG</sequence>
<protein>
    <submittedName>
        <fullName evidence="1">Uncharacterized protein</fullName>
    </submittedName>
</protein>
<reference evidence="1 2" key="1">
    <citation type="submission" date="2019-08" db="EMBL/GenBank/DDBJ databases">
        <title>The genome of the soybean aphid Biotype 1, its phylome, world population structure and adaptation to the North American continent.</title>
        <authorList>
            <person name="Giordano R."/>
            <person name="Donthu R.K."/>
            <person name="Hernandez A.G."/>
            <person name="Wright C.L."/>
            <person name="Zimin A.V."/>
        </authorList>
    </citation>
    <scope>NUCLEOTIDE SEQUENCE [LARGE SCALE GENOMIC DNA]</scope>
    <source>
        <tissue evidence="1">Whole aphids</tissue>
    </source>
</reference>
<evidence type="ECO:0000313" key="1">
    <source>
        <dbReference type="EMBL" id="KAE9534110.1"/>
    </source>
</evidence>
<dbReference type="AlphaFoldDB" id="A0A6G0TJT8"/>
<dbReference type="Proteomes" id="UP000475862">
    <property type="component" value="Unassembled WGS sequence"/>
</dbReference>
<keyword evidence="2" id="KW-1185">Reference proteome</keyword>
<proteinExistence type="predicted"/>
<dbReference type="EMBL" id="VYZN01000030">
    <property type="protein sequence ID" value="KAE9534110.1"/>
    <property type="molecule type" value="Genomic_DNA"/>
</dbReference>
<accession>A0A6G0TJT8</accession>